<keyword evidence="6" id="KW-0808">Transferase</keyword>
<protein>
    <recommendedName>
        <fullName evidence="3">histidine kinase</fullName>
        <ecNumber evidence="3">2.7.13.3</ecNumber>
    </recommendedName>
</protein>
<evidence type="ECO:0000256" key="4">
    <source>
        <dbReference type="ARBA" id="ARBA00022475"/>
    </source>
</evidence>
<keyword evidence="10" id="KW-1133">Transmembrane helix</keyword>
<evidence type="ECO:0000313" key="13">
    <source>
        <dbReference type="EMBL" id="WDE04151.1"/>
    </source>
</evidence>
<evidence type="ECO:0000256" key="7">
    <source>
        <dbReference type="ARBA" id="ARBA00022741"/>
    </source>
</evidence>
<evidence type="ECO:0000256" key="10">
    <source>
        <dbReference type="SAM" id="Phobius"/>
    </source>
</evidence>
<dbReference type="SMART" id="SM00388">
    <property type="entry name" value="HisKA"/>
    <property type="match status" value="1"/>
</dbReference>
<feature type="transmembrane region" description="Helical" evidence="10">
    <location>
        <begin position="138"/>
        <end position="159"/>
    </location>
</feature>
<dbReference type="Pfam" id="PF02518">
    <property type="entry name" value="HATPase_c"/>
    <property type="match status" value="1"/>
</dbReference>
<dbReference type="InterPro" id="IPR004358">
    <property type="entry name" value="Sig_transdc_His_kin-like_C"/>
</dbReference>
<feature type="domain" description="HAMP" evidence="12">
    <location>
        <begin position="160"/>
        <end position="212"/>
    </location>
</feature>
<dbReference type="PANTHER" id="PTHR44936:SF10">
    <property type="entry name" value="SENSOR PROTEIN RSTB"/>
    <property type="match status" value="1"/>
</dbReference>
<reference evidence="13 14" key="2">
    <citation type="journal article" date="2022" name="Mar. Drugs">
        <title>Bioassay-Guided Fractionation Leads to the Detection of Cholic Acid Generated by the Rare Thalassomonas sp.</title>
        <authorList>
            <person name="Pheiffer F."/>
            <person name="Schneider Y.K."/>
            <person name="Hansen E.H."/>
            <person name="Andersen J.H."/>
            <person name="Isaksson J."/>
            <person name="Busche T."/>
            <person name="R C."/>
            <person name="Kalinowski J."/>
            <person name="Zyl L.V."/>
            <person name="Trindade M."/>
        </authorList>
    </citation>
    <scope>NUCLEOTIDE SEQUENCE [LARGE SCALE GENOMIC DNA]</scope>
    <source>
        <strain evidence="13 14">XOM25</strain>
    </source>
</reference>
<dbReference type="SUPFAM" id="SSF47384">
    <property type="entry name" value="Homodimeric domain of signal transducing histidine kinase"/>
    <property type="match status" value="1"/>
</dbReference>
<dbReference type="Gene3D" id="6.10.340.10">
    <property type="match status" value="1"/>
</dbReference>
<proteinExistence type="predicted"/>
<dbReference type="PANTHER" id="PTHR44936">
    <property type="entry name" value="SENSOR PROTEIN CREC"/>
    <property type="match status" value="1"/>
</dbReference>
<evidence type="ECO:0000256" key="5">
    <source>
        <dbReference type="ARBA" id="ARBA00022553"/>
    </source>
</evidence>
<dbReference type="Pfam" id="PF00672">
    <property type="entry name" value="HAMP"/>
    <property type="match status" value="1"/>
</dbReference>
<dbReference type="SMART" id="SM00304">
    <property type="entry name" value="HAMP"/>
    <property type="match status" value="1"/>
</dbReference>
<dbReference type="SMART" id="SM00387">
    <property type="entry name" value="HATPase_c"/>
    <property type="match status" value="1"/>
</dbReference>
<accession>A0AAE9YZP7</accession>
<name>A0AAE9YZP7_9GAMM</name>
<comment type="catalytic activity">
    <reaction evidence="1">
        <text>ATP + protein L-histidine = ADP + protein N-phospho-L-histidine.</text>
        <dbReference type="EC" id="2.7.13.3"/>
    </reaction>
</comment>
<keyword evidence="10" id="KW-0472">Membrane</keyword>
<dbReference type="GO" id="GO:0005886">
    <property type="term" value="C:plasma membrane"/>
    <property type="evidence" value="ECO:0007669"/>
    <property type="project" value="UniProtKB-SubCell"/>
</dbReference>
<keyword evidence="5" id="KW-0597">Phosphoprotein</keyword>
<reference evidence="13 14" key="1">
    <citation type="journal article" date="2015" name="Genome Announc.">
        <title>Draft Genome Sequences of Marine Isolates of Thalassomonas viridans and Thalassomonas actiniarum.</title>
        <authorList>
            <person name="Olonade I."/>
            <person name="van Zyl L.J."/>
            <person name="Trindade M."/>
        </authorList>
    </citation>
    <scope>NUCLEOTIDE SEQUENCE [LARGE SCALE GENOMIC DNA]</scope>
    <source>
        <strain evidence="13 14">XOM25</strain>
    </source>
</reference>
<evidence type="ECO:0000259" key="12">
    <source>
        <dbReference type="PROSITE" id="PS50885"/>
    </source>
</evidence>
<evidence type="ECO:0000256" key="9">
    <source>
        <dbReference type="ARBA" id="ARBA00022840"/>
    </source>
</evidence>
<sequence length="452" mass="50370">MIKLFIRFYIGITLAVIAAITAGGIMLDSQYQQTLAQDHRMYSSAVHDIVNSTLKQYPVEQWQTQLNILQQKSPYQLTFTALSQLTPTQREQLQSQGVAIDITTDILGDEATLHYPITGTDQALRYTAKNATNPEYDWLFIASMLLLMLMLAIAVYWLAKPISHHINQLVKVSQQIGKGQLQARADPRGPAPLNELAATMNRMSEQIARLLKQQEVMTGAVAHELRAPLANLRFALDMTHSHKDINALQSHLAEMDQDIDDMDQLIDELLTYARLNNAPQAGAGEEIAISPLLKNLLDKRNKLLPGIHIELQDNCPPAPACRIYGAKNEIGRAITNVITNAQRYARKHIRVALTQDGPWCLITIDDDGKGIAPEDWQDIFIPFKRLESGKEQQTNITGKGYGLGLAIVERIMLNHKGNVTVEQSPLGGARFVLSFPCQKDIDQASRALPEET</sequence>
<dbReference type="PROSITE" id="PS50885">
    <property type="entry name" value="HAMP"/>
    <property type="match status" value="1"/>
</dbReference>
<dbReference type="InterPro" id="IPR050980">
    <property type="entry name" value="2C_sensor_his_kinase"/>
</dbReference>
<dbReference type="InterPro" id="IPR003661">
    <property type="entry name" value="HisK_dim/P_dom"/>
</dbReference>
<evidence type="ECO:0000256" key="6">
    <source>
        <dbReference type="ARBA" id="ARBA00022679"/>
    </source>
</evidence>
<dbReference type="InterPro" id="IPR036890">
    <property type="entry name" value="HATPase_C_sf"/>
</dbReference>
<evidence type="ECO:0000313" key="14">
    <source>
        <dbReference type="Proteomes" id="UP000032352"/>
    </source>
</evidence>
<evidence type="ECO:0000256" key="1">
    <source>
        <dbReference type="ARBA" id="ARBA00000085"/>
    </source>
</evidence>
<comment type="subcellular location">
    <subcellularLocation>
        <location evidence="2">Cell membrane</location>
        <topology evidence="2">Multi-pass membrane protein</topology>
    </subcellularLocation>
</comment>
<evidence type="ECO:0000256" key="3">
    <source>
        <dbReference type="ARBA" id="ARBA00012438"/>
    </source>
</evidence>
<dbReference type="EMBL" id="CP059733">
    <property type="protein sequence ID" value="WDE04151.1"/>
    <property type="molecule type" value="Genomic_DNA"/>
</dbReference>
<feature type="transmembrane region" description="Helical" evidence="10">
    <location>
        <begin position="6"/>
        <end position="27"/>
    </location>
</feature>
<organism evidence="13 14">
    <name type="scientific">Thalassomonas viridans</name>
    <dbReference type="NCBI Taxonomy" id="137584"/>
    <lineage>
        <taxon>Bacteria</taxon>
        <taxon>Pseudomonadati</taxon>
        <taxon>Pseudomonadota</taxon>
        <taxon>Gammaproteobacteria</taxon>
        <taxon>Alteromonadales</taxon>
        <taxon>Colwelliaceae</taxon>
        <taxon>Thalassomonas</taxon>
    </lineage>
</organism>
<feature type="domain" description="Histidine kinase" evidence="11">
    <location>
        <begin position="220"/>
        <end position="439"/>
    </location>
</feature>
<dbReference type="GO" id="GO:0005524">
    <property type="term" value="F:ATP binding"/>
    <property type="evidence" value="ECO:0007669"/>
    <property type="project" value="UniProtKB-KW"/>
</dbReference>
<evidence type="ECO:0000259" key="11">
    <source>
        <dbReference type="PROSITE" id="PS50109"/>
    </source>
</evidence>
<dbReference type="CDD" id="cd00082">
    <property type="entry name" value="HisKA"/>
    <property type="match status" value="1"/>
</dbReference>
<dbReference type="PROSITE" id="PS50109">
    <property type="entry name" value="HIS_KIN"/>
    <property type="match status" value="1"/>
</dbReference>
<keyword evidence="7" id="KW-0547">Nucleotide-binding</keyword>
<evidence type="ECO:0000256" key="8">
    <source>
        <dbReference type="ARBA" id="ARBA00022777"/>
    </source>
</evidence>
<keyword evidence="4" id="KW-1003">Cell membrane</keyword>
<dbReference type="Gene3D" id="3.30.565.10">
    <property type="entry name" value="Histidine kinase-like ATPase, C-terminal domain"/>
    <property type="match status" value="1"/>
</dbReference>
<dbReference type="InterPro" id="IPR003660">
    <property type="entry name" value="HAMP_dom"/>
</dbReference>
<dbReference type="PRINTS" id="PR00344">
    <property type="entry name" value="BCTRLSENSOR"/>
</dbReference>
<dbReference type="GO" id="GO:0000155">
    <property type="term" value="F:phosphorelay sensor kinase activity"/>
    <property type="evidence" value="ECO:0007669"/>
    <property type="project" value="InterPro"/>
</dbReference>
<dbReference type="EC" id="2.7.13.3" evidence="3"/>
<dbReference type="AlphaFoldDB" id="A0AAE9YZP7"/>
<dbReference type="SUPFAM" id="SSF55874">
    <property type="entry name" value="ATPase domain of HSP90 chaperone/DNA topoisomerase II/histidine kinase"/>
    <property type="match status" value="1"/>
</dbReference>
<dbReference type="Gene3D" id="1.10.287.130">
    <property type="match status" value="1"/>
</dbReference>
<dbReference type="Proteomes" id="UP000032352">
    <property type="component" value="Chromosome"/>
</dbReference>
<keyword evidence="10" id="KW-0812">Transmembrane</keyword>
<keyword evidence="9" id="KW-0067">ATP-binding</keyword>
<evidence type="ECO:0000256" key="2">
    <source>
        <dbReference type="ARBA" id="ARBA00004651"/>
    </source>
</evidence>
<dbReference type="RefSeq" id="WP_044840580.1">
    <property type="nucleotide sequence ID" value="NZ_CP059733.1"/>
</dbReference>
<gene>
    <name evidence="13" type="ORF">SG34_022770</name>
</gene>
<dbReference type="InterPro" id="IPR005467">
    <property type="entry name" value="His_kinase_dom"/>
</dbReference>
<dbReference type="InterPro" id="IPR003594">
    <property type="entry name" value="HATPase_dom"/>
</dbReference>
<dbReference type="Pfam" id="PF00512">
    <property type="entry name" value="HisKA"/>
    <property type="match status" value="1"/>
</dbReference>
<dbReference type="InterPro" id="IPR036097">
    <property type="entry name" value="HisK_dim/P_sf"/>
</dbReference>
<dbReference type="CDD" id="cd06225">
    <property type="entry name" value="HAMP"/>
    <property type="match status" value="1"/>
</dbReference>
<dbReference type="KEGG" id="tvd:SG34_022770"/>
<keyword evidence="8" id="KW-0418">Kinase</keyword>
<keyword evidence="14" id="KW-1185">Reference proteome</keyword>